<keyword evidence="3 5" id="KW-0274">FAD</keyword>
<evidence type="ECO:0000313" key="7">
    <source>
        <dbReference type="RefSeq" id="XP_051860515.1"/>
    </source>
</evidence>
<comment type="similarity">
    <text evidence="1 5">Belongs to the FMO family.</text>
</comment>
<proteinExistence type="inferred from homology"/>
<comment type="cofactor">
    <cofactor evidence="5">
        <name>FAD</name>
        <dbReference type="ChEBI" id="CHEBI:57692"/>
    </cofactor>
</comment>
<gene>
    <name evidence="7" type="primary">LOC117566735</name>
</gene>
<evidence type="ECO:0000313" key="6">
    <source>
        <dbReference type="Proteomes" id="UP000515160"/>
    </source>
</evidence>
<dbReference type="PANTHER" id="PTHR23023">
    <property type="entry name" value="DIMETHYLANILINE MONOOXYGENASE"/>
    <property type="match status" value="1"/>
</dbReference>
<dbReference type="InterPro" id="IPR020946">
    <property type="entry name" value="Flavin_mOase-like"/>
</dbReference>
<dbReference type="GeneID" id="117566735"/>
<dbReference type="Proteomes" id="UP000515160">
    <property type="component" value="Chromosome 3"/>
</dbReference>
<sequence>MRFEKIYTFIQFQLYVIHICVIFKRATYGNVTSGIYVEDNYVQMLYKQCINIRNPTIAIIGLPFYVCAAQMMDLQARFVLSYFYGPNKLPSTQEMLEDTVETMNKRWQAGYKKRQAQVLGSDQMNYYTELANSEHSMVVLKLQLKSSKSFLENLLNFREDVFKIEDTVTFVQIN</sequence>
<keyword evidence="6" id="KW-1185">Reference proteome</keyword>
<dbReference type="Gene3D" id="3.50.50.60">
    <property type="entry name" value="FAD/NAD(P)-binding domain"/>
    <property type="match status" value="1"/>
</dbReference>
<dbReference type="Pfam" id="PF00743">
    <property type="entry name" value="FMO-like"/>
    <property type="match status" value="1"/>
</dbReference>
<dbReference type="InterPro" id="IPR036188">
    <property type="entry name" value="FAD/NAD-bd_sf"/>
</dbReference>
<dbReference type="AlphaFoldDB" id="A0A9C6WAB0"/>
<dbReference type="RefSeq" id="XP_051860515.1">
    <property type="nucleotide sequence ID" value="XM_052004555.1"/>
</dbReference>
<evidence type="ECO:0000256" key="1">
    <source>
        <dbReference type="ARBA" id="ARBA00009183"/>
    </source>
</evidence>
<keyword evidence="5" id="KW-0503">Monooxygenase</keyword>
<evidence type="ECO:0000256" key="2">
    <source>
        <dbReference type="ARBA" id="ARBA00022630"/>
    </source>
</evidence>
<dbReference type="GO" id="GO:0050661">
    <property type="term" value="F:NADP binding"/>
    <property type="evidence" value="ECO:0007669"/>
    <property type="project" value="InterPro"/>
</dbReference>
<protein>
    <recommendedName>
        <fullName evidence="5">Flavin-containing monooxygenase</fullName>
        <ecNumber evidence="5">1.-.-.-</ecNumber>
    </recommendedName>
</protein>
<evidence type="ECO:0000256" key="4">
    <source>
        <dbReference type="ARBA" id="ARBA00023002"/>
    </source>
</evidence>
<dbReference type="GO" id="GO:0004499">
    <property type="term" value="F:N,N-dimethylaniline monooxygenase activity"/>
    <property type="evidence" value="ECO:0007669"/>
    <property type="project" value="InterPro"/>
</dbReference>
<dbReference type="EC" id="1.-.-.-" evidence="5"/>
<evidence type="ECO:0000256" key="5">
    <source>
        <dbReference type="RuleBase" id="RU361177"/>
    </source>
</evidence>
<name>A0A9C6WAB0_DROAB</name>
<dbReference type="GO" id="GO:0050660">
    <property type="term" value="F:flavin adenine dinucleotide binding"/>
    <property type="evidence" value="ECO:0007669"/>
    <property type="project" value="InterPro"/>
</dbReference>
<reference evidence="7" key="1">
    <citation type="submission" date="2025-08" db="UniProtKB">
        <authorList>
            <consortium name="RefSeq"/>
        </authorList>
    </citation>
    <scope>IDENTIFICATION</scope>
    <source>
        <strain evidence="7">15112-1751.03</strain>
        <tissue evidence="7">Whole Adult</tissue>
    </source>
</reference>
<dbReference type="InterPro" id="IPR050346">
    <property type="entry name" value="FMO-like"/>
</dbReference>
<dbReference type="OrthoDB" id="66881at2759"/>
<organism evidence="6 7">
    <name type="scientific">Drosophila albomicans</name>
    <name type="common">Fruit fly</name>
    <dbReference type="NCBI Taxonomy" id="7291"/>
    <lineage>
        <taxon>Eukaryota</taxon>
        <taxon>Metazoa</taxon>
        <taxon>Ecdysozoa</taxon>
        <taxon>Arthropoda</taxon>
        <taxon>Hexapoda</taxon>
        <taxon>Insecta</taxon>
        <taxon>Pterygota</taxon>
        <taxon>Neoptera</taxon>
        <taxon>Endopterygota</taxon>
        <taxon>Diptera</taxon>
        <taxon>Brachycera</taxon>
        <taxon>Muscomorpha</taxon>
        <taxon>Ephydroidea</taxon>
        <taxon>Drosophilidae</taxon>
        <taxon>Drosophila</taxon>
    </lineage>
</organism>
<keyword evidence="4 5" id="KW-0560">Oxidoreductase</keyword>
<accession>A0A9C6WAB0</accession>
<evidence type="ECO:0000256" key="3">
    <source>
        <dbReference type="ARBA" id="ARBA00022827"/>
    </source>
</evidence>
<dbReference type="SUPFAM" id="SSF51905">
    <property type="entry name" value="FAD/NAD(P)-binding domain"/>
    <property type="match status" value="1"/>
</dbReference>
<keyword evidence="2 5" id="KW-0285">Flavoprotein</keyword>